<evidence type="ECO:0000313" key="2">
    <source>
        <dbReference type="Ensembl" id="ENSSFAP00005047733.1"/>
    </source>
</evidence>
<dbReference type="Proteomes" id="UP000472267">
    <property type="component" value="Chromosome 22"/>
</dbReference>
<evidence type="ECO:0008006" key="4">
    <source>
        <dbReference type="Google" id="ProtNLM"/>
    </source>
</evidence>
<accession>A0A672J0G7</accession>
<keyword evidence="3" id="KW-1185">Reference proteome</keyword>
<protein>
    <recommendedName>
        <fullName evidence="4">Stathmin domain containing 1</fullName>
    </recommendedName>
</protein>
<evidence type="ECO:0000256" key="1">
    <source>
        <dbReference type="SAM" id="MobiDB-lite"/>
    </source>
</evidence>
<dbReference type="OMA" id="DASENGM"/>
<reference evidence="2" key="2">
    <citation type="submission" date="2025-08" db="UniProtKB">
        <authorList>
            <consortium name="Ensembl"/>
        </authorList>
    </citation>
    <scope>IDENTIFICATION</scope>
</reference>
<dbReference type="AlphaFoldDB" id="A0A672J0G7"/>
<reference evidence="2" key="3">
    <citation type="submission" date="2025-09" db="UniProtKB">
        <authorList>
            <consortium name="Ensembl"/>
        </authorList>
    </citation>
    <scope>IDENTIFICATION</scope>
</reference>
<feature type="region of interest" description="Disordered" evidence="1">
    <location>
        <begin position="1"/>
        <end position="37"/>
    </location>
</feature>
<name>A0A672J0G7_SALFA</name>
<reference evidence="2" key="1">
    <citation type="submission" date="2019-06" db="EMBL/GenBank/DDBJ databases">
        <authorList>
            <consortium name="Wellcome Sanger Institute Data Sharing"/>
        </authorList>
    </citation>
    <scope>NUCLEOTIDE SEQUENCE [LARGE SCALE GENOMIC DNA]</scope>
</reference>
<proteinExistence type="predicted"/>
<organism evidence="2 3">
    <name type="scientific">Salarias fasciatus</name>
    <name type="common">Jewelled blenny</name>
    <name type="synonym">Blennius fasciatus</name>
    <dbReference type="NCBI Taxonomy" id="181472"/>
    <lineage>
        <taxon>Eukaryota</taxon>
        <taxon>Metazoa</taxon>
        <taxon>Chordata</taxon>
        <taxon>Craniata</taxon>
        <taxon>Vertebrata</taxon>
        <taxon>Euteleostomi</taxon>
        <taxon>Actinopterygii</taxon>
        <taxon>Neopterygii</taxon>
        <taxon>Teleostei</taxon>
        <taxon>Neoteleostei</taxon>
        <taxon>Acanthomorphata</taxon>
        <taxon>Ovalentaria</taxon>
        <taxon>Blenniimorphae</taxon>
        <taxon>Blenniiformes</taxon>
        <taxon>Blennioidei</taxon>
        <taxon>Blenniidae</taxon>
        <taxon>Salariinae</taxon>
        <taxon>Salarias</taxon>
    </lineage>
</organism>
<dbReference type="InParanoid" id="A0A672J0G7"/>
<sequence>AGVRGDSAVSKGTTDSGVVMENREAPALPGTANSPLSKTDVVFNSSAAPGLLQKESAAQERLKSSEILEELLNEGIIPVEPARGTNSRAGEAYSIMLDDSEEVRRRPPARLESLRVKKTQSVHNKEEIDEKMRQVEERRKVNCAFIYEHMEKMCVCGCRASSPLLCCFVPTLSHVFQKSESSACCTLNRNNYECVT</sequence>
<evidence type="ECO:0000313" key="3">
    <source>
        <dbReference type="Proteomes" id="UP000472267"/>
    </source>
</evidence>
<dbReference type="Ensembl" id="ENSSFAT00005049338.1">
    <property type="protein sequence ID" value="ENSSFAP00005047733.1"/>
    <property type="gene ID" value="ENSSFAG00005023212.1"/>
</dbReference>